<dbReference type="SUPFAM" id="SSF55315">
    <property type="entry name" value="L30e-like"/>
    <property type="match status" value="1"/>
</dbReference>
<evidence type="ECO:0000256" key="1">
    <source>
        <dbReference type="ARBA" id="ARBA00022603"/>
    </source>
</evidence>
<dbReference type="AlphaFoldDB" id="A0A7Y6NN49"/>
<dbReference type="GO" id="GO:0003723">
    <property type="term" value="F:RNA binding"/>
    <property type="evidence" value="ECO:0007669"/>
    <property type="project" value="InterPro"/>
</dbReference>
<evidence type="ECO:0000313" key="5">
    <source>
        <dbReference type="Proteomes" id="UP000529637"/>
    </source>
</evidence>
<reference evidence="4 5" key="1">
    <citation type="submission" date="2020-06" db="EMBL/GenBank/DDBJ databases">
        <title>Schlegella sp. ID0723 isolated from air conditioner.</title>
        <authorList>
            <person name="Kim D.Y."/>
            <person name="Kim D.-U."/>
        </authorList>
    </citation>
    <scope>NUCLEOTIDE SEQUENCE [LARGE SCALE GENOMIC DNA]</scope>
    <source>
        <strain evidence="4 5">ID0723</strain>
    </source>
</reference>
<dbReference type="CDD" id="cd18095">
    <property type="entry name" value="SpoU-like_rRNA-MTase"/>
    <property type="match status" value="1"/>
</dbReference>
<accession>A0A7Y6NN49</accession>
<proteinExistence type="predicted"/>
<dbReference type="PANTHER" id="PTHR43191:SF2">
    <property type="entry name" value="RRNA METHYLTRANSFERASE 3, MITOCHONDRIAL"/>
    <property type="match status" value="1"/>
</dbReference>
<comment type="caution">
    <text evidence="4">The sequence shown here is derived from an EMBL/GenBank/DDBJ whole genome shotgun (WGS) entry which is preliminary data.</text>
</comment>
<dbReference type="SUPFAM" id="SSF75217">
    <property type="entry name" value="alpha/beta knot"/>
    <property type="match status" value="1"/>
</dbReference>
<evidence type="ECO:0000256" key="2">
    <source>
        <dbReference type="ARBA" id="ARBA00022679"/>
    </source>
</evidence>
<protein>
    <submittedName>
        <fullName evidence="4">RNA methyltransferase</fullName>
    </submittedName>
</protein>
<keyword evidence="1 4" id="KW-0489">Methyltransferase</keyword>
<keyword evidence="5" id="KW-1185">Reference proteome</keyword>
<dbReference type="RefSeq" id="WP_176068965.1">
    <property type="nucleotide sequence ID" value="NZ_JABWMJ010000004.1"/>
</dbReference>
<dbReference type="GO" id="GO:0032259">
    <property type="term" value="P:methylation"/>
    <property type="evidence" value="ECO:0007669"/>
    <property type="project" value="UniProtKB-KW"/>
</dbReference>
<sequence>MKVGAITSRDNPLLVRLRKLNRDPNGYRKHGEVLIEGEHLCQAFAAAGTPRHALVSSEAWDEPVLRELASRAAAVAVVPAALLAEVSALESAPPLAFVIDWPGRGSLQPGRASIVLDRVQDPGNVGSILRSAAAFGFHQVVALAGSAALWSPKVVRAAMGAHVGLALVEVAAGESLAALDALEVPAIATSSHADAAIDTAELPSPCAWIVGHEGQGVAPELLARSRAVRIPQPGGQESLNVAVAAALCMYESTRRRSAS</sequence>
<keyword evidence="2 4" id="KW-0808">Transferase</keyword>
<dbReference type="PANTHER" id="PTHR43191">
    <property type="entry name" value="RRNA METHYLTRANSFERASE 3"/>
    <property type="match status" value="1"/>
</dbReference>
<dbReference type="Gene3D" id="3.30.1330.30">
    <property type="match status" value="1"/>
</dbReference>
<name>A0A7Y6NN49_9BURK</name>
<dbReference type="InterPro" id="IPR029064">
    <property type="entry name" value="Ribosomal_eL30-like_sf"/>
</dbReference>
<dbReference type="Pfam" id="PF00588">
    <property type="entry name" value="SpoU_methylase"/>
    <property type="match status" value="1"/>
</dbReference>
<dbReference type="InterPro" id="IPR051259">
    <property type="entry name" value="rRNA_Methyltransferase"/>
</dbReference>
<organism evidence="4 5">
    <name type="scientific">Piscinibacter koreensis</name>
    <dbReference type="NCBI Taxonomy" id="2742824"/>
    <lineage>
        <taxon>Bacteria</taxon>
        <taxon>Pseudomonadati</taxon>
        <taxon>Pseudomonadota</taxon>
        <taxon>Betaproteobacteria</taxon>
        <taxon>Burkholderiales</taxon>
        <taxon>Sphaerotilaceae</taxon>
        <taxon>Piscinibacter</taxon>
    </lineage>
</organism>
<dbReference type="Proteomes" id="UP000529637">
    <property type="component" value="Unassembled WGS sequence"/>
</dbReference>
<dbReference type="Gene3D" id="3.40.1280.10">
    <property type="match status" value="1"/>
</dbReference>
<dbReference type="InterPro" id="IPR029026">
    <property type="entry name" value="tRNA_m1G_MTases_N"/>
</dbReference>
<feature type="domain" description="tRNA/rRNA methyltransferase SpoU type" evidence="3">
    <location>
        <begin position="113"/>
        <end position="250"/>
    </location>
</feature>
<dbReference type="EMBL" id="JABWMJ010000004">
    <property type="protein sequence ID" value="NUZ06222.1"/>
    <property type="molecule type" value="Genomic_DNA"/>
</dbReference>
<evidence type="ECO:0000259" key="3">
    <source>
        <dbReference type="Pfam" id="PF00588"/>
    </source>
</evidence>
<dbReference type="GO" id="GO:0008173">
    <property type="term" value="F:RNA methyltransferase activity"/>
    <property type="evidence" value="ECO:0007669"/>
    <property type="project" value="InterPro"/>
</dbReference>
<dbReference type="InterPro" id="IPR001537">
    <property type="entry name" value="SpoU_MeTrfase"/>
</dbReference>
<gene>
    <name evidence="4" type="ORF">HQN59_10670</name>
</gene>
<dbReference type="InterPro" id="IPR029028">
    <property type="entry name" value="Alpha/beta_knot_MTases"/>
</dbReference>
<evidence type="ECO:0000313" key="4">
    <source>
        <dbReference type="EMBL" id="NUZ06222.1"/>
    </source>
</evidence>
<dbReference type="GO" id="GO:0006396">
    <property type="term" value="P:RNA processing"/>
    <property type="evidence" value="ECO:0007669"/>
    <property type="project" value="InterPro"/>
</dbReference>